<comment type="caution">
    <text evidence="1">The sequence shown here is derived from an EMBL/GenBank/DDBJ whole genome shotgun (WGS) entry which is preliminary data.</text>
</comment>
<organism evidence="1 2">
    <name type="scientific">Saccharopolyspora gloriosae</name>
    <dbReference type="NCBI Taxonomy" id="455344"/>
    <lineage>
        <taxon>Bacteria</taxon>
        <taxon>Bacillati</taxon>
        <taxon>Actinomycetota</taxon>
        <taxon>Actinomycetes</taxon>
        <taxon>Pseudonocardiales</taxon>
        <taxon>Pseudonocardiaceae</taxon>
        <taxon>Saccharopolyspora</taxon>
    </lineage>
</organism>
<reference evidence="1 2" key="1">
    <citation type="submission" date="2020-08" db="EMBL/GenBank/DDBJ databases">
        <title>Sequencing the genomes of 1000 actinobacteria strains.</title>
        <authorList>
            <person name="Klenk H.-P."/>
        </authorList>
    </citation>
    <scope>NUCLEOTIDE SEQUENCE [LARGE SCALE GENOMIC DNA]</scope>
    <source>
        <strain evidence="1 2">DSM 45582</strain>
    </source>
</reference>
<accession>A0A840NIX6</accession>
<dbReference type="Proteomes" id="UP000580474">
    <property type="component" value="Unassembled WGS sequence"/>
</dbReference>
<keyword evidence="2" id="KW-1185">Reference proteome</keyword>
<sequence length="33" mass="3531">MADIAAVMRQFHANDEAAFGANTLGLLLQLKEA</sequence>
<gene>
    <name evidence="1" type="ORF">BJ969_004099</name>
</gene>
<name>A0A840NIX6_9PSEU</name>
<protein>
    <submittedName>
        <fullName evidence="1">Uncharacterized protein</fullName>
    </submittedName>
</protein>
<evidence type="ECO:0000313" key="1">
    <source>
        <dbReference type="EMBL" id="MBB5071011.1"/>
    </source>
</evidence>
<evidence type="ECO:0000313" key="2">
    <source>
        <dbReference type="Proteomes" id="UP000580474"/>
    </source>
</evidence>
<dbReference type="AlphaFoldDB" id="A0A840NIX6"/>
<dbReference type="EMBL" id="JACHIV010000001">
    <property type="protein sequence ID" value="MBB5071011.1"/>
    <property type="molecule type" value="Genomic_DNA"/>
</dbReference>
<proteinExistence type="predicted"/>